<organism evidence="1">
    <name type="scientific">Siphoviridae sp. ctEIp38</name>
    <dbReference type="NCBI Taxonomy" id="2825394"/>
    <lineage>
        <taxon>Viruses</taxon>
        <taxon>Duplodnaviria</taxon>
        <taxon>Heunggongvirae</taxon>
        <taxon>Uroviricota</taxon>
        <taxon>Caudoviricetes</taxon>
    </lineage>
</organism>
<evidence type="ECO:0000313" key="1">
    <source>
        <dbReference type="EMBL" id="DAE17315.1"/>
    </source>
</evidence>
<proteinExistence type="predicted"/>
<accession>A0A8S5QEL0</accession>
<reference evidence="1" key="1">
    <citation type="journal article" date="2021" name="Proc. Natl. Acad. Sci. U.S.A.">
        <title>A Catalog of Tens of Thousands of Viruses from Human Metagenomes Reveals Hidden Associations with Chronic Diseases.</title>
        <authorList>
            <person name="Tisza M.J."/>
            <person name="Buck C.B."/>
        </authorList>
    </citation>
    <scope>NUCLEOTIDE SEQUENCE</scope>
    <source>
        <strain evidence="1">CtEIp38</strain>
    </source>
</reference>
<protein>
    <submittedName>
        <fullName evidence="1">Uncharacterized protein</fullName>
    </submittedName>
</protein>
<sequence>MAKCTGAGTIYSDVNFCPGSKSLPGVRGWVYGISKKDIVKWPTIGGEAPKSLADVAKYAGDFTLASDKKWHKVALIPNESQLQVESQGTYGSKTFKVTGTAVAPGTEEEITGYIAQANNDEMVYLFIQRNGKARMIGSEAFTPELALSQDLGKAATDTNSTTIQAVCDDEYPAPFYPGKIETADGDFSGATGLAVVVAA</sequence>
<dbReference type="EMBL" id="BK015638">
    <property type="protein sequence ID" value="DAE17315.1"/>
    <property type="molecule type" value="Genomic_DNA"/>
</dbReference>
<name>A0A8S5QEL0_9CAUD</name>